<keyword evidence="2" id="KW-1185">Reference proteome</keyword>
<sequence>MTIRIQSARRWKSSWDATLQRGIVPYCTPTAGSQRDGVYIPRAHHRAHVPSAHALIVYSPAEHALEISPSMLFDLFPSTRGRYRVAGTLQGHTKSVFSLDFSPDGKLLASGGGGDGVMVWDLRTYVRVRTPEYRNTFGPVSQVMWIPSRSGTPTLCSGTGLGYLCIWVQSTDKGAFADMITKRLGGGSEILGLACDTLTQSDTRIAVSDRSGFVGVFSYEGRAELLPVFTVRINHAIPISLSFAGTRGRELYVFGLHDGTMYKLSGTDGKILKSKSLSDKIGHAAIQVKQQLLVVDNVSSGFDVWSLSGETHQRTFPTGKPTRFVPRQVSFVDDASTIVGGSDHGAVYVFDRKTGAPLDVLQHAQQGLVQTIATTKSGSISMIASATSCGSGSILVWQAKNRTVSSPSRRAIPTLGAVLRILAHVLMMAAAVAFCLQNFKDGIDLTRWTQSVSTLRYPQTPPAKVAEVVRNHAVRQKPVISRRNEAQPNVGNSHAAMLWKAWRTHVYHREAEDARRASGGEEWEREGTEGAPGDGENTAVKVILL</sequence>
<evidence type="ECO:0000313" key="2">
    <source>
        <dbReference type="Proteomes" id="UP001144978"/>
    </source>
</evidence>
<evidence type="ECO:0000313" key="1">
    <source>
        <dbReference type="EMBL" id="KAJ3003557.1"/>
    </source>
</evidence>
<gene>
    <name evidence="1" type="ORF">NUW54_g5235</name>
</gene>
<reference evidence="1" key="1">
    <citation type="submission" date="2022-08" db="EMBL/GenBank/DDBJ databases">
        <title>Genome Sequence of Pycnoporus sanguineus.</title>
        <authorList>
            <person name="Buettner E."/>
        </authorList>
    </citation>
    <scope>NUCLEOTIDE SEQUENCE</scope>
    <source>
        <strain evidence="1">CG-C14</strain>
    </source>
</reference>
<accession>A0ACC1PZ45</accession>
<name>A0ACC1PZ45_9APHY</name>
<dbReference type="Proteomes" id="UP001144978">
    <property type="component" value="Unassembled WGS sequence"/>
</dbReference>
<protein>
    <submittedName>
        <fullName evidence="1">Uncharacterized protein</fullName>
    </submittedName>
</protein>
<comment type="caution">
    <text evidence="1">The sequence shown here is derived from an EMBL/GenBank/DDBJ whole genome shotgun (WGS) entry which is preliminary data.</text>
</comment>
<dbReference type="EMBL" id="JANSHE010001267">
    <property type="protein sequence ID" value="KAJ3003557.1"/>
    <property type="molecule type" value="Genomic_DNA"/>
</dbReference>
<organism evidence="1 2">
    <name type="scientific">Trametes sanguinea</name>
    <dbReference type="NCBI Taxonomy" id="158606"/>
    <lineage>
        <taxon>Eukaryota</taxon>
        <taxon>Fungi</taxon>
        <taxon>Dikarya</taxon>
        <taxon>Basidiomycota</taxon>
        <taxon>Agaricomycotina</taxon>
        <taxon>Agaricomycetes</taxon>
        <taxon>Polyporales</taxon>
        <taxon>Polyporaceae</taxon>
        <taxon>Trametes</taxon>
    </lineage>
</organism>
<proteinExistence type="predicted"/>